<name>A0A820YIZ7_9BILA</name>
<evidence type="ECO:0000256" key="1">
    <source>
        <dbReference type="SAM" id="Phobius"/>
    </source>
</evidence>
<keyword evidence="3" id="KW-1185">Reference proteome</keyword>
<reference evidence="2" key="1">
    <citation type="submission" date="2021-02" db="EMBL/GenBank/DDBJ databases">
        <authorList>
            <person name="Nowell W R."/>
        </authorList>
    </citation>
    <scope>NUCLEOTIDE SEQUENCE</scope>
</reference>
<keyword evidence="1" id="KW-1133">Transmembrane helix</keyword>
<keyword evidence="1" id="KW-0812">Transmembrane</keyword>
<keyword evidence="1" id="KW-0472">Membrane</keyword>
<feature type="non-terminal residue" evidence="2">
    <location>
        <position position="62"/>
    </location>
</feature>
<proteinExistence type="predicted"/>
<dbReference type="Proteomes" id="UP000663866">
    <property type="component" value="Unassembled WGS sequence"/>
</dbReference>
<protein>
    <submittedName>
        <fullName evidence="2">Uncharacterized protein</fullName>
    </submittedName>
</protein>
<comment type="caution">
    <text evidence="2">The sequence shown here is derived from an EMBL/GenBank/DDBJ whole genome shotgun (WGS) entry which is preliminary data.</text>
</comment>
<feature type="transmembrane region" description="Helical" evidence="1">
    <location>
        <begin position="22"/>
        <end position="40"/>
    </location>
</feature>
<accession>A0A820YIZ7</accession>
<gene>
    <name evidence="2" type="ORF">OVN521_LOCUS43102</name>
</gene>
<evidence type="ECO:0000313" key="2">
    <source>
        <dbReference type="EMBL" id="CAF4548492.1"/>
    </source>
</evidence>
<organism evidence="2 3">
    <name type="scientific">Rotaria magnacalcarata</name>
    <dbReference type="NCBI Taxonomy" id="392030"/>
    <lineage>
        <taxon>Eukaryota</taxon>
        <taxon>Metazoa</taxon>
        <taxon>Spiralia</taxon>
        <taxon>Gnathifera</taxon>
        <taxon>Rotifera</taxon>
        <taxon>Eurotatoria</taxon>
        <taxon>Bdelloidea</taxon>
        <taxon>Philodinida</taxon>
        <taxon>Philodinidae</taxon>
        <taxon>Rotaria</taxon>
    </lineage>
</organism>
<dbReference type="EMBL" id="CAJOBG010060735">
    <property type="protein sequence ID" value="CAF4548492.1"/>
    <property type="molecule type" value="Genomic_DNA"/>
</dbReference>
<dbReference type="AlphaFoldDB" id="A0A820YIZ7"/>
<sequence>MLTVDDELDNDIAEPTKPDADGFRLLLLLLLLIQILNLLVKNGIDEGTYEDVNCVSVCVGVS</sequence>
<evidence type="ECO:0000313" key="3">
    <source>
        <dbReference type="Proteomes" id="UP000663866"/>
    </source>
</evidence>